<protein>
    <submittedName>
        <fullName evidence="1">DUF465 domain-containing protein</fullName>
    </submittedName>
</protein>
<organism evidence="1 2">
    <name type="scientific">Sphingomonas edaphi</name>
    <dbReference type="NCBI Taxonomy" id="2315689"/>
    <lineage>
        <taxon>Bacteria</taxon>
        <taxon>Pseudomonadati</taxon>
        <taxon>Pseudomonadota</taxon>
        <taxon>Alphaproteobacteria</taxon>
        <taxon>Sphingomonadales</taxon>
        <taxon>Sphingomonadaceae</taxon>
        <taxon>Sphingomonas</taxon>
    </lineage>
</organism>
<name>A0A418Q348_9SPHN</name>
<gene>
    <name evidence="1" type="ORF">D3M59_04785</name>
</gene>
<keyword evidence="2" id="KW-1185">Reference proteome</keyword>
<accession>A0A418Q348</accession>
<proteinExistence type="predicted"/>
<dbReference type="AlphaFoldDB" id="A0A418Q348"/>
<evidence type="ECO:0000313" key="1">
    <source>
        <dbReference type="EMBL" id="RIX32280.1"/>
    </source>
</evidence>
<dbReference type="OrthoDB" id="7585987at2"/>
<comment type="caution">
    <text evidence="1">The sequence shown here is derived from an EMBL/GenBank/DDBJ whole genome shotgun (WGS) entry which is preliminary data.</text>
</comment>
<reference evidence="1 2" key="1">
    <citation type="submission" date="2018-09" db="EMBL/GenBank/DDBJ databases">
        <title>Sphingomonas sp. DAC4.</title>
        <authorList>
            <person name="Seo T."/>
        </authorList>
    </citation>
    <scope>NUCLEOTIDE SEQUENCE [LARGE SCALE GENOMIC DNA]</scope>
    <source>
        <strain evidence="1 2">DAC4</strain>
    </source>
</reference>
<dbReference type="Proteomes" id="UP000285023">
    <property type="component" value="Unassembled WGS sequence"/>
</dbReference>
<dbReference type="Pfam" id="PF04325">
    <property type="entry name" value="DUF465"/>
    <property type="match status" value="1"/>
</dbReference>
<dbReference type="InterPro" id="IPR007420">
    <property type="entry name" value="DUF465"/>
</dbReference>
<evidence type="ECO:0000313" key="2">
    <source>
        <dbReference type="Proteomes" id="UP000285023"/>
    </source>
</evidence>
<dbReference type="EMBL" id="QXTF01000001">
    <property type="protein sequence ID" value="RIX32280.1"/>
    <property type="molecule type" value="Genomic_DNA"/>
</dbReference>
<sequence>MTTRMFLLMEQHARLDDVLRHEQRRRLPDPFLTLRFKKMKLAVKDRLQRLTLRKVEKR</sequence>
<dbReference type="RefSeq" id="WP_119532069.1">
    <property type="nucleotide sequence ID" value="NZ_QXTF01000001.1"/>
</dbReference>